<name>A0A8C9M0K3_9PRIM</name>
<feature type="domain" description="Tubby C-terminal" evidence="6">
    <location>
        <begin position="276"/>
        <end position="517"/>
    </location>
</feature>
<dbReference type="Pfam" id="PF16322">
    <property type="entry name" value="Tub_N"/>
    <property type="match status" value="1"/>
</dbReference>
<feature type="region of interest" description="Disordered" evidence="5">
    <location>
        <begin position="136"/>
        <end position="196"/>
    </location>
</feature>
<comment type="similarity">
    <text evidence="2">Belongs to the TUB family.</text>
</comment>
<dbReference type="GO" id="GO:0005929">
    <property type="term" value="C:cilium"/>
    <property type="evidence" value="ECO:0007669"/>
    <property type="project" value="TreeGrafter"/>
</dbReference>
<reference evidence="8" key="2">
    <citation type="submission" date="2025-09" db="UniProtKB">
        <authorList>
            <consortium name="Ensembl"/>
        </authorList>
    </citation>
    <scope>IDENTIFICATION</scope>
</reference>
<evidence type="ECO:0000256" key="1">
    <source>
        <dbReference type="ARBA" id="ARBA00004496"/>
    </source>
</evidence>
<dbReference type="PANTHER" id="PTHR16517">
    <property type="entry name" value="TUBBY-RELATED"/>
    <property type="match status" value="1"/>
</dbReference>
<dbReference type="Pfam" id="PF01167">
    <property type="entry name" value="Tub"/>
    <property type="match status" value="1"/>
</dbReference>
<feature type="domain" description="Tubby N-terminal" evidence="7">
    <location>
        <begin position="27"/>
        <end position="243"/>
    </location>
</feature>
<evidence type="ECO:0000256" key="4">
    <source>
        <dbReference type="SAM" id="Coils"/>
    </source>
</evidence>
<accession>A0A8C9M0K3</accession>
<proteinExistence type="inferred from homology"/>
<dbReference type="GO" id="GO:0005737">
    <property type="term" value="C:cytoplasm"/>
    <property type="evidence" value="ECO:0007669"/>
    <property type="project" value="UniProtKB-SubCell"/>
</dbReference>
<evidence type="ECO:0000259" key="6">
    <source>
        <dbReference type="Pfam" id="PF01167"/>
    </source>
</evidence>
<evidence type="ECO:0000259" key="7">
    <source>
        <dbReference type="Pfam" id="PF16322"/>
    </source>
</evidence>
<evidence type="ECO:0000256" key="2">
    <source>
        <dbReference type="ARBA" id="ARBA00007129"/>
    </source>
</evidence>
<dbReference type="PRINTS" id="PR01573">
    <property type="entry name" value="SUPERTUBBY"/>
</dbReference>
<evidence type="ECO:0000313" key="8">
    <source>
        <dbReference type="Ensembl" id="ENSPTEP00000043346.1"/>
    </source>
</evidence>
<protein>
    <submittedName>
        <fullName evidence="8">TUB like protein 2</fullName>
    </submittedName>
</protein>
<dbReference type="InterPro" id="IPR025659">
    <property type="entry name" value="Tubby-like_C"/>
</dbReference>
<keyword evidence="4" id="KW-0175">Coiled coil</keyword>
<feature type="coiled-coil region" evidence="4">
    <location>
        <begin position="10"/>
        <end position="42"/>
    </location>
</feature>
<dbReference type="Ensembl" id="ENSPTET00000057742.1">
    <property type="protein sequence ID" value="ENSPTEP00000043346.1"/>
    <property type="gene ID" value="ENSPTEG00000039488.1"/>
</dbReference>
<dbReference type="InterPro" id="IPR000007">
    <property type="entry name" value="Tubby_C"/>
</dbReference>
<dbReference type="Proteomes" id="UP000694416">
    <property type="component" value="Unplaced"/>
</dbReference>
<keyword evidence="3" id="KW-0963">Cytoplasm</keyword>
<evidence type="ECO:0000256" key="3">
    <source>
        <dbReference type="ARBA" id="ARBA00022490"/>
    </source>
</evidence>
<comment type="subcellular location">
    <subcellularLocation>
        <location evidence="1">Cytoplasm</location>
    </subcellularLocation>
</comment>
<feature type="compositionally biased region" description="Polar residues" evidence="5">
    <location>
        <begin position="144"/>
        <end position="154"/>
    </location>
</feature>
<organism evidence="8 9">
    <name type="scientific">Piliocolobus tephrosceles</name>
    <name type="common">Ugandan red Colobus</name>
    <dbReference type="NCBI Taxonomy" id="591936"/>
    <lineage>
        <taxon>Eukaryota</taxon>
        <taxon>Metazoa</taxon>
        <taxon>Chordata</taxon>
        <taxon>Craniata</taxon>
        <taxon>Vertebrata</taxon>
        <taxon>Euteleostomi</taxon>
        <taxon>Mammalia</taxon>
        <taxon>Eutheria</taxon>
        <taxon>Euarchontoglires</taxon>
        <taxon>Primates</taxon>
        <taxon>Haplorrhini</taxon>
        <taxon>Catarrhini</taxon>
        <taxon>Cercopithecidae</taxon>
        <taxon>Colobinae</taxon>
        <taxon>Piliocolobus</taxon>
    </lineage>
</organism>
<feature type="compositionally biased region" description="Basic and acidic residues" evidence="5">
    <location>
        <begin position="162"/>
        <end position="180"/>
    </location>
</feature>
<dbReference type="InterPro" id="IPR005398">
    <property type="entry name" value="Tubby_N"/>
</dbReference>
<dbReference type="GO" id="GO:0061512">
    <property type="term" value="P:protein localization to cilium"/>
    <property type="evidence" value="ECO:0007669"/>
    <property type="project" value="TreeGrafter"/>
</dbReference>
<reference evidence="8" key="1">
    <citation type="submission" date="2025-08" db="UniProtKB">
        <authorList>
            <consortium name="Ensembl"/>
        </authorList>
    </citation>
    <scope>IDENTIFICATION</scope>
</reference>
<dbReference type="PANTHER" id="PTHR16517:SF24">
    <property type="entry name" value="TUBBY-RELATED PROTEIN 2"/>
    <property type="match status" value="1"/>
</dbReference>
<evidence type="ECO:0000256" key="5">
    <source>
        <dbReference type="SAM" id="MobiDB-lite"/>
    </source>
</evidence>
<keyword evidence="9" id="KW-1185">Reference proteome</keyword>
<evidence type="ECO:0000313" key="9">
    <source>
        <dbReference type="Proteomes" id="UP000694416"/>
    </source>
</evidence>
<dbReference type="Gene3D" id="3.20.90.10">
    <property type="entry name" value="Tubby Protein, Chain A"/>
    <property type="match status" value="1"/>
</dbReference>
<dbReference type="AlphaFoldDB" id="A0A8C9M0K3"/>
<sequence>MSQDNDTLRRDILEHELAAMRLQKLEQQRRLLEKKQRQKRQELFMVQANPDASLWLWRSCLQEKRLLGDRGLRNHFLRKKVSEAHLPSGIHSALGTVSCGGDGTGEHSLLIPRTEAVFRTLGLSPFLSWLPDNSDPELEEVSVENGSVSPSPFKQSPRIRRKDWQARQRPTRAEGERESQDVGDAFKAPNMGPNPGMDGDGVYENLAFHKEEDLEKKREALESTGPNSSAAANEELSEALKGEGGTYSDHMRQKASLAIRSPCPRLEEDMEAYVLRPAVPGTRMQCYLARDKCGVDKGLFPLYYLYLDTSDSLKHFLLAGRKRRRSKTCNYLISLDPTDLSRDGDNFVGKVRSNIFGSKFTIFDNGVNPDREHLIKNTARIRRELGAVCYEHILGDLGPRKLTVILPGTNSRNQTIDVQPRNERESLLSRYQRGEKQGLLLLHSKTPLWNEENGVYTLNFDGRVTQASVKNFQIMDPKHPEHLVLQFGRVGPDTFTMDFCFPFSPLQAFGICLSSFNW</sequence>
<dbReference type="SUPFAM" id="SSF54518">
    <property type="entry name" value="Tubby C-terminal domain-like"/>
    <property type="match status" value="1"/>
</dbReference>